<dbReference type="Proteomes" id="UP000653472">
    <property type="component" value="Unassembled WGS sequence"/>
</dbReference>
<evidence type="ECO:0000256" key="2">
    <source>
        <dbReference type="ARBA" id="ARBA00022932"/>
    </source>
</evidence>
<name>A0A969WA19_9GAMM</name>
<keyword evidence="5" id="KW-1185">Reference proteome</keyword>
<comment type="catalytic activity">
    <reaction evidence="3">
        <text>DNA(n) + a 2'-deoxyribonucleoside 5'-triphosphate = DNA(n+1) + diphosphate</text>
        <dbReference type="Rhea" id="RHEA:22508"/>
        <dbReference type="Rhea" id="RHEA-COMP:17339"/>
        <dbReference type="Rhea" id="RHEA-COMP:17340"/>
        <dbReference type="ChEBI" id="CHEBI:33019"/>
        <dbReference type="ChEBI" id="CHEBI:61560"/>
        <dbReference type="ChEBI" id="CHEBI:173112"/>
        <dbReference type="EC" id="2.7.7.7"/>
    </reaction>
</comment>
<sequence length="343" mass="37501">MTSALWRPLPWQDALWLDLSALVLQKRLPHAMLMVGSAGVGKRWFARALVAFALCEQPSGYACGQCRSCVQLAAGSHPNAFVLSTSGNLGMAMTEDSIGEQSLVHWQPDGDRKRRDISIEGARSLIGRFGVASHYGKARFALIDPADLLNASSANALLKTIEEPPPDTHLLLVSERPQALLPTLRSRCQRVRFPLPETAAAQAWMAAQDVRDDDALELALGAPLRALALAREDGIAIRRQWAELWTAVAGSKKDPLTAAAAIDKEQIGEHLQWAQQWLNTQLRGLLQRRAAAAPREAVALMMQDVGDAQRRAAGNAHPQLLMESLFVRWLRLGRGVLGSAELR</sequence>
<evidence type="ECO:0000256" key="3">
    <source>
        <dbReference type="ARBA" id="ARBA00049244"/>
    </source>
</evidence>
<dbReference type="EC" id="2.7.7.7" evidence="1"/>
<dbReference type="Gene3D" id="3.40.50.300">
    <property type="entry name" value="P-loop containing nucleotide triphosphate hydrolases"/>
    <property type="match status" value="1"/>
</dbReference>
<dbReference type="EMBL" id="JAAVXB010000006">
    <property type="protein sequence ID" value="NKF23127.1"/>
    <property type="molecule type" value="Genomic_DNA"/>
</dbReference>
<dbReference type="AlphaFoldDB" id="A0A969WA19"/>
<keyword evidence="2" id="KW-0808">Transferase</keyword>
<dbReference type="InterPro" id="IPR027417">
    <property type="entry name" value="P-loop_NTPase"/>
</dbReference>
<keyword evidence="2" id="KW-0548">Nucleotidyltransferase</keyword>
<comment type="caution">
    <text evidence="4">The sequence shown here is derived from an EMBL/GenBank/DDBJ whole genome shotgun (WGS) entry which is preliminary data.</text>
</comment>
<proteinExistence type="predicted"/>
<protein>
    <recommendedName>
        <fullName evidence="1">DNA-directed DNA polymerase</fullName>
        <ecNumber evidence="1">2.7.7.7</ecNumber>
    </recommendedName>
</protein>
<evidence type="ECO:0000256" key="1">
    <source>
        <dbReference type="ARBA" id="ARBA00012417"/>
    </source>
</evidence>
<dbReference type="Pfam" id="PF13177">
    <property type="entry name" value="DNA_pol3_delta2"/>
    <property type="match status" value="1"/>
</dbReference>
<accession>A0A969WA19</accession>
<dbReference type="InterPro" id="IPR050238">
    <property type="entry name" value="DNA_Rep/Repair_Clamp_Loader"/>
</dbReference>
<organism evidence="4 5">
    <name type="scientific">Solimonas marina</name>
    <dbReference type="NCBI Taxonomy" id="2714601"/>
    <lineage>
        <taxon>Bacteria</taxon>
        <taxon>Pseudomonadati</taxon>
        <taxon>Pseudomonadota</taxon>
        <taxon>Gammaproteobacteria</taxon>
        <taxon>Nevskiales</taxon>
        <taxon>Nevskiaceae</taxon>
        <taxon>Solimonas</taxon>
    </lineage>
</organism>
<dbReference type="GO" id="GO:0003887">
    <property type="term" value="F:DNA-directed DNA polymerase activity"/>
    <property type="evidence" value="ECO:0007669"/>
    <property type="project" value="UniProtKB-KW"/>
</dbReference>
<evidence type="ECO:0000313" key="5">
    <source>
        <dbReference type="Proteomes" id="UP000653472"/>
    </source>
</evidence>
<dbReference type="PANTHER" id="PTHR11669">
    <property type="entry name" value="REPLICATION FACTOR C / DNA POLYMERASE III GAMMA-TAU SUBUNIT"/>
    <property type="match status" value="1"/>
</dbReference>
<dbReference type="SUPFAM" id="SSF52540">
    <property type="entry name" value="P-loop containing nucleoside triphosphate hydrolases"/>
    <property type="match status" value="1"/>
</dbReference>
<dbReference type="PANTHER" id="PTHR11669:SF8">
    <property type="entry name" value="DNA POLYMERASE III SUBUNIT DELTA"/>
    <property type="match status" value="1"/>
</dbReference>
<evidence type="ECO:0000313" key="4">
    <source>
        <dbReference type="EMBL" id="NKF23127.1"/>
    </source>
</evidence>
<gene>
    <name evidence="4" type="ORF">G7Y82_12440</name>
</gene>
<dbReference type="RefSeq" id="WP_168148448.1">
    <property type="nucleotide sequence ID" value="NZ_JAAVXB010000006.1"/>
</dbReference>
<dbReference type="GO" id="GO:0009360">
    <property type="term" value="C:DNA polymerase III complex"/>
    <property type="evidence" value="ECO:0007669"/>
    <property type="project" value="TreeGrafter"/>
</dbReference>
<dbReference type="GO" id="GO:0006261">
    <property type="term" value="P:DNA-templated DNA replication"/>
    <property type="evidence" value="ECO:0007669"/>
    <property type="project" value="TreeGrafter"/>
</dbReference>
<keyword evidence="2" id="KW-0239">DNA-directed DNA polymerase</keyword>
<reference evidence="4" key="1">
    <citation type="submission" date="2020-03" db="EMBL/GenBank/DDBJ databases">
        <title>Solimonas marina sp. nov., isolated from deep seawater of the Pacific Ocean.</title>
        <authorList>
            <person name="Liu X."/>
            <person name="Lai Q."/>
            <person name="Sun F."/>
            <person name="Gai Y."/>
            <person name="Li G."/>
            <person name="Shao Z."/>
        </authorList>
    </citation>
    <scope>NUCLEOTIDE SEQUENCE</scope>
    <source>
        <strain evidence="4">C16B3</strain>
    </source>
</reference>